<evidence type="ECO:0000256" key="9">
    <source>
        <dbReference type="SAM" id="Coils"/>
    </source>
</evidence>
<dbReference type="GO" id="GO:0043015">
    <property type="term" value="F:gamma-tubulin binding"/>
    <property type="evidence" value="ECO:0007669"/>
    <property type="project" value="InterPro"/>
</dbReference>
<feature type="region of interest" description="Disordered" evidence="10">
    <location>
        <begin position="1060"/>
        <end position="1198"/>
    </location>
</feature>
<feature type="domain" description="Gamma-tubulin complex component 6 N-terminal" evidence="13">
    <location>
        <begin position="28"/>
        <end position="340"/>
    </location>
</feature>
<evidence type="ECO:0000313" key="15">
    <source>
        <dbReference type="Proteomes" id="UP000593571"/>
    </source>
</evidence>
<evidence type="ECO:0000256" key="6">
    <source>
        <dbReference type="ARBA" id="ARBA00071901"/>
    </source>
</evidence>
<feature type="region of interest" description="Disordered" evidence="10">
    <location>
        <begin position="251"/>
        <end position="279"/>
    </location>
</feature>
<evidence type="ECO:0000313" key="14">
    <source>
        <dbReference type="EMBL" id="KAF6498427.1"/>
    </source>
</evidence>
<feature type="region of interest" description="Disordered" evidence="10">
    <location>
        <begin position="971"/>
        <end position="1030"/>
    </location>
</feature>
<dbReference type="PANTHER" id="PTHR19302:SF70">
    <property type="entry name" value="GAMMA-TUBULIN COMPLEX COMPONENT 6"/>
    <property type="match status" value="1"/>
</dbReference>
<dbReference type="GO" id="GO:0031122">
    <property type="term" value="P:cytoplasmic microtubule organization"/>
    <property type="evidence" value="ECO:0007669"/>
    <property type="project" value="TreeGrafter"/>
</dbReference>
<dbReference type="GO" id="GO:0051011">
    <property type="term" value="F:microtubule minus-end binding"/>
    <property type="evidence" value="ECO:0007669"/>
    <property type="project" value="TreeGrafter"/>
</dbReference>
<feature type="compositionally biased region" description="Polar residues" evidence="10">
    <location>
        <begin position="1125"/>
        <end position="1134"/>
    </location>
</feature>
<dbReference type="InterPro" id="IPR007259">
    <property type="entry name" value="GCP"/>
</dbReference>
<dbReference type="InterPro" id="IPR040457">
    <property type="entry name" value="GCP_C"/>
</dbReference>
<evidence type="ECO:0000256" key="10">
    <source>
        <dbReference type="SAM" id="MobiDB-lite"/>
    </source>
</evidence>
<evidence type="ECO:0000256" key="1">
    <source>
        <dbReference type="ARBA" id="ARBA00004300"/>
    </source>
</evidence>
<name>A0A7J8JNI3_ROUAE</name>
<evidence type="ECO:0000259" key="12">
    <source>
        <dbReference type="Pfam" id="PF17681"/>
    </source>
</evidence>
<comment type="function">
    <text evidence="7">Component of the gamma-tubulin ring complex (gTuRC) which mediates microtubule nucleation. The gTuRC regulates the minus-end nucleation of alpha-beta tubulin heterodimers that grow into microtubule protafilaments, a critical step in centrosome duplication and spindle formation.</text>
</comment>
<dbReference type="Pfam" id="PF17681">
    <property type="entry name" value="GCP_N_terminal"/>
    <property type="match status" value="1"/>
</dbReference>
<dbReference type="GO" id="GO:0005813">
    <property type="term" value="C:centrosome"/>
    <property type="evidence" value="ECO:0007669"/>
    <property type="project" value="UniProtKB-SubCell"/>
</dbReference>
<evidence type="ECO:0000256" key="3">
    <source>
        <dbReference type="ARBA" id="ARBA00022490"/>
    </source>
</evidence>
<feature type="coiled-coil region" evidence="9">
    <location>
        <begin position="700"/>
        <end position="752"/>
    </location>
</feature>
<proteinExistence type="inferred from homology"/>
<comment type="subunit">
    <text evidence="8">Component of the gamma-tubulin ring complex (gTuRC) consisting of TUBGCP2, TUBGCP3, TUBGCP4, TUBGCP5 and TUBGCP6 and gamma-tubulin TUBG1 or TUBG2. TUBGCP2, TUBGCP3, TUBGCP4, TUBGCP5 and TUBGCP6 assemble in a 5:5:2:1:1 stoichiometry; each is associated with a gamma-tubulin, thereby arranging 14 gamma-tubulins in a helical manner. Gamma-tubulin at the first position is blocked by TUBGCP3 at the last position, allowing 13 protafilaments to grow into a microtubule. The gTuRC (via TUBGCP3 and TUBGCP6) interacts with ACTB and MZT1; the interactions form a luminal bridge that stabilizes the initial structure during complex assembly. The gTuRC (via TUBGCP2) interacts with MZT2A/MZT2B and CDK5RAP2 (via CM1 motif); the interactions play a role in gTuRC activation.</text>
</comment>
<dbReference type="Pfam" id="PF04130">
    <property type="entry name" value="GCP_C_terminal"/>
    <property type="match status" value="1"/>
</dbReference>
<evidence type="ECO:0000256" key="7">
    <source>
        <dbReference type="ARBA" id="ARBA00093416"/>
    </source>
</evidence>
<keyword evidence="15" id="KW-1185">Reference proteome</keyword>
<dbReference type="Proteomes" id="UP000593571">
    <property type="component" value="Unassembled WGS sequence"/>
</dbReference>
<dbReference type="GO" id="GO:0007020">
    <property type="term" value="P:microtubule nucleation"/>
    <property type="evidence" value="ECO:0007669"/>
    <property type="project" value="InterPro"/>
</dbReference>
<evidence type="ECO:0000259" key="13">
    <source>
        <dbReference type="Pfam" id="PF19340"/>
    </source>
</evidence>
<feature type="region of interest" description="Disordered" evidence="10">
    <location>
        <begin position="806"/>
        <end position="860"/>
    </location>
</feature>
<dbReference type="FunFam" id="1.20.120.1900:FF:000004">
    <property type="entry name" value="gamma-tubulin complex component 6 isoform X1"/>
    <property type="match status" value="1"/>
</dbReference>
<comment type="subcellular location">
    <subcellularLocation>
        <location evidence="1">Cytoplasm</location>
        <location evidence="1">Cytoskeleton</location>
        <location evidence="1">Microtubule organizing center</location>
        <location evidence="1">Centrosome</location>
    </subcellularLocation>
</comment>
<dbReference type="GO" id="GO:0005874">
    <property type="term" value="C:microtubule"/>
    <property type="evidence" value="ECO:0007669"/>
    <property type="project" value="UniProtKB-KW"/>
</dbReference>
<evidence type="ECO:0000256" key="5">
    <source>
        <dbReference type="ARBA" id="ARBA00023212"/>
    </source>
</evidence>
<dbReference type="OrthoDB" id="775571at2759"/>
<evidence type="ECO:0000256" key="8">
    <source>
        <dbReference type="ARBA" id="ARBA00093551"/>
    </source>
</evidence>
<sequence length="1603" mass="177007">MASITQLFDDLCEALLPRAKAHLGQRRVSRQRAKRSLKRVAYNALFTNLFQDETRKLQPDLAKLPVANKVLMLSFDLRVGGLGPEADRLEELVETLVAAPCSPLVEVGSVLDLLVRLAGTGPPQVLRRRRDYFFNNKHVGRNIPYGGYDCCELSVFEMDVQSLIFREEHLCQDMIHKALQVMEAPPGTGLPSVGLFSYGDPCGDRFERDTRVSLFGALVHTRTYDMDVRLDLPPVPDSADLSGLAIKVPRSVDQSEDEGFQSASNLTPDSQSEPGTTPDIDLWDAVLTYEASKRRCWEQVGCPPGHREEPYLTEAGRDAFDRFCRLRHGELQVLGGGLLHATRPVLVKEHELVKDALNVLIGVVSTTFPLCQPTQAFVVKQGIHVSGTSPESISSLLSEVAECGTHYARLSHFSLQPVLDSSCSEGLVFQAFTSGLRRYLQYYRACVLSTPPTLSLIAIAFLFRKLGRQLRYLAELCGIGTCGEPRAAFPTGVKLLSHLYQEALDNCSNEHYPVLLSLLKTSCEPYTRFIHDWVYSGVFRDVYGEFMIQVNHEYLGFRDKSYWTHGYVLISQEVEDCVPAFLKHIAHDVYVCGKTINLLKLCCPQHYLCWSDVPVPRISVIFSLEELKEIEKDCATYAGRMERVARHSSISKEEKELRMEIAKQELIVQAREAASRVLSTLSDRQMSERMASDARKREQFQRLKEQFVKEQERRRAARQQELADDFSYARELRDREQRLKALEEQLERKARQALVDHYSKLSAEAARREQKALWKTQRRRLASARLRFLSEDQERVQAMLKGVSEGKSLGPSAILPRAHSQASSPGPEHPDGGGSCDAEQRVAAQDSASRPTPQPLEPAAAGACSLGQAGALGPFSADLSLQDFLPPGQGAEQPPRTAAVAMLEALQTVDSDLPSSVPSATMGTGPSGPQEYDFRTVLRPAVVPSGSPGPLQTVAARLGCEESQLCRDTHVQPDTHVPGEQVALPNPHSPSTSPRQEESSRARAQRLGHASEGAVPTAGHASGRARSRPRWNVHGHVSDASVRVGENVWDEVPTRPRWSVHGHVSQSHMLPGLLPGEGQPAEAGPRQHAPDHSSLSGVGLGAQSPARACVPGLPTEPASELASDGSCTQVSGSSHGEDSGPQALPSAVAAPSALGDSIPEEPGPGRDGDSEDLSPRWPSRSQGSAATQSSPGLEEAAAAAARAREEAYLAGLAGQYRLEQYPDSYEAMSEPPVARLLHHGLPQAFSLPEDPRGQSDADEAVVPLSELLPLPVLMKHSVTAPLAAHISLVNKAVVDYFFVELRLEAHFEALRHFLLMEDGEFAQSLSDLLFEKLGAGQTPGELLSPLVLNAVLSKALQYSLHGDSPHAANLSFALKFLPEAFAPNAPDVLSCLELRYKVGWPVNIVITESCLSRYSGIFSFLLQLKLMMWTLKDVCFHLKRTALVSPAAGSVQFRQLQLFKHEMQHFVKVIQGYIANQILHVTWCEFQARLAVVGDLEDIQRAHAEYLHKAVFRGLLTERAAPVMNIIHSVFSLVLKFRSQLISRPWGPAEHPNFALMQQSYSTFKYYSHFLFKVVTKLVNRGYQPHLEDFLLRINFNNYYQDA</sequence>
<feature type="compositionally biased region" description="Low complexity" evidence="10">
    <location>
        <begin position="1143"/>
        <end position="1154"/>
    </location>
</feature>
<feature type="domain" description="Gamma tubulin complex component C-terminal" evidence="11">
    <location>
        <begin position="1303"/>
        <end position="1600"/>
    </location>
</feature>
<dbReference type="GO" id="GO:0000278">
    <property type="term" value="P:mitotic cell cycle"/>
    <property type="evidence" value="ECO:0007669"/>
    <property type="project" value="TreeGrafter"/>
</dbReference>
<evidence type="ECO:0000259" key="11">
    <source>
        <dbReference type="Pfam" id="PF04130"/>
    </source>
</evidence>
<comment type="similarity">
    <text evidence="2">Belongs to the TUBGCP family.</text>
</comment>
<gene>
    <name evidence="14" type="ORF">HJG63_020108</name>
</gene>
<keyword evidence="5" id="KW-0206">Cytoskeleton</keyword>
<dbReference type="EMBL" id="JACASE010000002">
    <property type="protein sequence ID" value="KAF6498427.1"/>
    <property type="molecule type" value="Genomic_DNA"/>
</dbReference>
<reference evidence="14 15" key="1">
    <citation type="journal article" date="2020" name="Nature">
        <title>Six reference-quality genomes reveal evolution of bat adaptations.</title>
        <authorList>
            <person name="Jebb D."/>
            <person name="Huang Z."/>
            <person name="Pippel M."/>
            <person name="Hughes G.M."/>
            <person name="Lavrichenko K."/>
            <person name="Devanna P."/>
            <person name="Winkler S."/>
            <person name="Jermiin L.S."/>
            <person name="Skirmuntt E.C."/>
            <person name="Katzourakis A."/>
            <person name="Burkitt-Gray L."/>
            <person name="Ray D.A."/>
            <person name="Sullivan K.A.M."/>
            <person name="Roscito J.G."/>
            <person name="Kirilenko B.M."/>
            <person name="Davalos L.M."/>
            <person name="Corthals A.P."/>
            <person name="Power M.L."/>
            <person name="Jones G."/>
            <person name="Ransome R.D."/>
            <person name="Dechmann D.K.N."/>
            <person name="Locatelli A.G."/>
            <person name="Puechmaille S.J."/>
            <person name="Fedrigo O."/>
            <person name="Jarvis E.D."/>
            <person name="Hiller M."/>
            <person name="Vernes S.C."/>
            <person name="Myers E.W."/>
            <person name="Teeling E.C."/>
        </authorList>
    </citation>
    <scope>NUCLEOTIDE SEQUENCE [LARGE SCALE GENOMIC DNA]</scope>
    <source>
        <strain evidence="14">MRouAeg1</strain>
        <tissue evidence="14">Muscle</tissue>
    </source>
</reference>
<evidence type="ECO:0000256" key="4">
    <source>
        <dbReference type="ARBA" id="ARBA00022701"/>
    </source>
</evidence>
<comment type="caution">
    <text evidence="14">The sequence shown here is derived from an EMBL/GenBank/DDBJ whole genome shotgun (WGS) entry which is preliminary data.</text>
</comment>
<dbReference type="InterPro" id="IPR041470">
    <property type="entry name" value="GCP_N"/>
</dbReference>
<feature type="compositionally biased region" description="Polar residues" evidence="10">
    <location>
        <begin position="1179"/>
        <end position="1191"/>
    </location>
</feature>
<accession>A0A7J8JNI3</accession>
<feature type="region of interest" description="Disordered" evidence="10">
    <location>
        <begin position="912"/>
        <end position="931"/>
    </location>
</feature>
<keyword evidence="9" id="KW-0175">Coiled coil</keyword>
<dbReference type="GO" id="GO:0051225">
    <property type="term" value="P:spindle assembly"/>
    <property type="evidence" value="ECO:0007669"/>
    <property type="project" value="TreeGrafter"/>
</dbReference>
<feature type="domain" description="Gamma tubulin complex component protein N-terminal" evidence="12">
    <location>
        <begin position="353"/>
        <end position="676"/>
    </location>
</feature>
<feature type="compositionally biased region" description="Polar residues" evidence="10">
    <location>
        <begin position="261"/>
        <end position="275"/>
    </location>
</feature>
<dbReference type="InterPro" id="IPR045818">
    <property type="entry name" value="GCP6_N"/>
</dbReference>
<dbReference type="GO" id="GO:0000922">
    <property type="term" value="C:spindle pole"/>
    <property type="evidence" value="ECO:0007669"/>
    <property type="project" value="InterPro"/>
</dbReference>
<keyword evidence="4" id="KW-0493">Microtubule</keyword>
<keyword evidence="3" id="KW-0963">Cytoplasm</keyword>
<protein>
    <recommendedName>
        <fullName evidence="6">Gamma-tubulin complex component 6</fullName>
    </recommendedName>
</protein>
<dbReference type="GO" id="GO:0000930">
    <property type="term" value="C:gamma-tubulin complex"/>
    <property type="evidence" value="ECO:0007669"/>
    <property type="project" value="TreeGrafter"/>
</dbReference>
<dbReference type="Gene3D" id="1.20.120.1900">
    <property type="entry name" value="Gamma-tubulin complex, C-terminal domain"/>
    <property type="match status" value="1"/>
</dbReference>
<dbReference type="GO" id="GO:0051321">
    <property type="term" value="P:meiotic cell cycle"/>
    <property type="evidence" value="ECO:0007669"/>
    <property type="project" value="TreeGrafter"/>
</dbReference>
<organism evidence="14 15">
    <name type="scientific">Rousettus aegyptiacus</name>
    <name type="common">Egyptian fruit bat</name>
    <name type="synonym">Pteropus aegyptiacus</name>
    <dbReference type="NCBI Taxonomy" id="9407"/>
    <lineage>
        <taxon>Eukaryota</taxon>
        <taxon>Metazoa</taxon>
        <taxon>Chordata</taxon>
        <taxon>Craniata</taxon>
        <taxon>Vertebrata</taxon>
        <taxon>Euteleostomi</taxon>
        <taxon>Mammalia</taxon>
        <taxon>Eutheria</taxon>
        <taxon>Laurasiatheria</taxon>
        <taxon>Chiroptera</taxon>
        <taxon>Yinpterochiroptera</taxon>
        <taxon>Pteropodoidea</taxon>
        <taxon>Pteropodidae</taxon>
        <taxon>Rousettinae</taxon>
        <taxon>Rousettus</taxon>
    </lineage>
</organism>
<evidence type="ECO:0000256" key="2">
    <source>
        <dbReference type="ARBA" id="ARBA00010337"/>
    </source>
</evidence>
<feature type="compositionally biased region" description="Polar residues" evidence="10">
    <location>
        <begin position="912"/>
        <end position="924"/>
    </location>
</feature>
<dbReference type="PANTHER" id="PTHR19302">
    <property type="entry name" value="GAMMA TUBULIN COMPLEX PROTEIN"/>
    <property type="match status" value="1"/>
</dbReference>
<dbReference type="Pfam" id="PF19340">
    <property type="entry name" value="GCP6_N"/>
    <property type="match status" value="1"/>
</dbReference>
<dbReference type="InterPro" id="IPR042241">
    <property type="entry name" value="GCP_C_sf"/>
</dbReference>